<evidence type="ECO:0000256" key="1">
    <source>
        <dbReference type="SAM" id="MobiDB-lite"/>
    </source>
</evidence>
<reference evidence="3" key="1">
    <citation type="submission" date="2017-03" db="EMBL/GenBank/DDBJ databases">
        <authorList>
            <person name="Herbold C."/>
        </authorList>
    </citation>
    <scope>NUCLEOTIDE SEQUENCE [LARGE SCALE GENOMIC DNA]</scope>
</reference>
<organism evidence="2 3">
    <name type="scientific">Candidatus Nitrosotalea okcheonensis</name>
    <dbReference type="NCBI Taxonomy" id="1903276"/>
    <lineage>
        <taxon>Archaea</taxon>
        <taxon>Nitrososphaerota</taxon>
        <taxon>Nitrososphaeria</taxon>
        <taxon>Nitrosotaleales</taxon>
        <taxon>Nitrosotaleaceae</taxon>
        <taxon>Nitrosotalea</taxon>
    </lineage>
</organism>
<evidence type="ECO:0000313" key="3">
    <source>
        <dbReference type="Proteomes" id="UP000230607"/>
    </source>
</evidence>
<dbReference type="Gene3D" id="1.20.5.170">
    <property type="match status" value="1"/>
</dbReference>
<protein>
    <submittedName>
        <fullName evidence="2">Uncharacterized protein</fullName>
    </submittedName>
</protein>
<dbReference type="EMBL" id="LT841358">
    <property type="protein sequence ID" value="SMH72529.1"/>
    <property type="molecule type" value="Genomic_DNA"/>
</dbReference>
<name>A0A2H1FID7_9ARCH</name>
<dbReference type="Pfam" id="PF17963">
    <property type="entry name" value="Big_9"/>
    <property type="match status" value="2"/>
</dbReference>
<sequence>MLNKHFSYALILLAGTMIFPATSSFALPAPVAKSDSYKILENGILEIPAPGILANDISNGKTLSALLVSDVKNGTLMLNANGSLVYVPDPNFHGTDIFRYVASDGTAISNVENVTISVGQIVQSPVARNDSYMINENSTLSVSGSGVLSNDTNPNDRQMQAILVTNTINGHLSLNQNGNFTYIPNSGFYGMDSFTYEASDGLVTSNVATVTIIVKETGTQSGGNPFLVLLAQIQDLISRITGIENKISTLEQQNSALDSRVNQLEQEIQKIQSNPGIINNQQNDSQGDDLNNGDNPGNGEHHDNGKHLGNGNNRKNHED</sequence>
<dbReference type="AlphaFoldDB" id="A0A2H1FID7"/>
<accession>A0A2H1FID7</accession>
<dbReference type="RefSeq" id="WP_157928279.1">
    <property type="nucleotide sequence ID" value="NZ_LT841358.1"/>
</dbReference>
<evidence type="ECO:0000313" key="2">
    <source>
        <dbReference type="EMBL" id="SMH72529.1"/>
    </source>
</evidence>
<feature type="region of interest" description="Disordered" evidence="1">
    <location>
        <begin position="273"/>
        <end position="319"/>
    </location>
</feature>
<feature type="compositionally biased region" description="Polar residues" evidence="1">
    <location>
        <begin position="273"/>
        <end position="285"/>
    </location>
</feature>
<dbReference type="NCBIfam" id="NF012211">
    <property type="entry name" value="tand_rpt_95"/>
    <property type="match status" value="2"/>
</dbReference>
<dbReference type="Gene3D" id="2.60.40.3440">
    <property type="match status" value="2"/>
</dbReference>
<dbReference type="Proteomes" id="UP000230607">
    <property type="component" value="Chromosome 1"/>
</dbReference>
<feature type="compositionally biased region" description="Low complexity" evidence="1">
    <location>
        <begin position="288"/>
        <end position="298"/>
    </location>
</feature>
<gene>
    <name evidence="2" type="ORF">NCS_30369</name>
</gene>
<proteinExistence type="predicted"/>
<keyword evidence="3" id="KW-1185">Reference proteome</keyword>
<dbReference type="OrthoDB" id="11838at2157"/>